<sequence>KMFTVNEVSQHKTRDDCYIITRDKVYNISKFLNEHPGGDDVIMDVAGEDITEAFDDIDHSEEANEMLAAMFVGGISTKVSLSCTHVTSWVS</sequence>
<keyword evidence="10" id="KW-0472">Membrane</keyword>
<dbReference type="PRINTS" id="PR00363">
    <property type="entry name" value="CYTOCHROMEB5"/>
</dbReference>
<dbReference type="Gene3D" id="3.10.120.10">
    <property type="entry name" value="Cytochrome b5-like heme/steroid binding domain"/>
    <property type="match status" value="1"/>
</dbReference>
<evidence type="ECO:0000313" key="15">
    <source>
        <dbReference type="EMBL" id="KAH7248048.1"/>
    </source>
</evidence>
<keyword evidence="16" id="KW-1185">Reference proteome</keyword>
<evidence type="ECO:0000256" key="4">
    <source>
        <dbReference type="ARBA" id="ARBA00022692"/>
    </source>
</evidence>
<dbReference type="InterPro" id="IPR050668">
    <property type="entry name" value="Cytochrome_b5"/>
</dbReference>
<name>A0A9P9H0C9_FUSSL</name>
<dbReference type="InterPro" id="IPR001199">
    <property type="entry name" value="Cyt_B5-like_heme/steroid-bd"/>
</dbReference>
<dbReference type="AlphaFoldDB" id="A0A9P9H0C9"/>
<keyword evidence="5 13" id="KW-0479">Metal-binding</keyword>
<gene>
    <name evidence="15" type="ORF">B0J15DRAFT_401794</name>
</gene>
<dbReference type="GO" id="GO:0020037">
    <property type="term" value="F:heme binding"/>
    <property type="evidence" value="ECO:0007669"/>
    <property type="project" value="UniProtKB-UniRule"/>
</dbReference>
<evidence type="ECO:0000256" key="1">
    <source>
        <dbReference type="ARBA" id="ARBA00004131"/>
    </source>
</evidence>
<dbReference type="FunFam" id="3.10.120.10:FF:000002">
    <property type="entry name" value="Cytochrome b5 type B"/>
    <property type="match status" value="1"/>
</dbReference>
<evidence type="ECO:0000256" key="9">
    <source>
        <dbReference type="ARBA" id="ARBA00023004"/>
    </source>
</evidence>
<organism evidence="15 16">
    <name type="scientific">Fusarium solani</name>
    <name type="common">Filamentous fungus</name>
    <dbReference type="NCBI Taxonomy" id="169388"/>
    <lineage>
        <taxon>Eukaryota</taxon>
        <taxon>Fungi</taxon>
        <taxon>Dikarya</taxon>
        <taxon>Ascomycota</taxon>
        <taxon>Pezizomycotina</taxon>
        <taxon>Sordariomycetes</taxon>
        <taxon>Hypocreomycetidae</taxon>
        <taxon>Hypocreales</taxon>
        <taxon>Nectriaceae</taxon>
        <taxon>Fusarium</taxon>
        <taxon>Fusarium solani species complex</taxon>
    </lineage>
</organism>
<dbReference type="InterPro" id="IPR018506">
    <property type="entry name" value="Cyt_B5_heme-BS"/>
</dbReference>
<dbReference type="OrthoDB" id="260519at2759"/>
<dbReference type="SMART" id="SM01117">
    <property type="entry name" value="Cyt-b5"/>
    <property type="match status" value="1"/>
</dbReference>
<evidence type="ECO:0000256" key="6">
    <source>
        <dbReference type="ARBA" id="ARBA00022824"/>
    </source>
</evidence>
<comment type="similarity">
    <text evidence="12 13">Belongs to the cytochrome b5 family.</text>
</comment>
<keyword evidence="8" id="KW-0249">Electron transport</keyword>
<evidence type="ECO:0000256" key="10">
    <source>
        <dbReference type="ARBA" id="ARBA00023136"/>
    </source>
</evidence>
<evidence type="ECO:0000256" key="12">
    <source>
        <dbReference type="ARBA" id="ARBA00038168"/>
    </source>
</evidence>
<dbReference type="PROSITE" id="PS50255">
    <property type="entry name" value="CYTOCHROME_B5_2"/>
    <property type="match status" value="1"/>
</dbReference>
<comment type="caution">
    <text evidence="15">The sequence shown here is derived from an EMBL/GenBank/DDBJ whole genome shotgun (WGS) entry which is preliminary data.</text>
</comment>
<dbReference type="PROSITE" id="PS00191">
    <property type="entry name" value="CYTOCHROME_B5_1"/>
    <property type="match status" value="1"/>
</dbReference>
<dbReference type="InterPro" id="IPR036400">
    <property type="entry name" value="Cyt_B5-like_heme/steroid_sf"/>
</dbReference>
<keyword evidence="6" id="KW-0256">Endoplasmic reticulum</keyword>
<keyword evidence="2" id="KW-0813">Transport</keyword>
<accession>A0A9P9H0C9</accession>
<keyword evidence="3 13" id="KW-0349">Heme</keyword>
<dbReference type="SUPFAM" id="SSF55856">
    <property type="entry name" value="Cytochrome b5-like heme/steroid binding domain"/>
    <property type="match status" value="1"/>
</dbReference>
<keyword evidence="7" id="KW-0492">Microsome</keyword>
<dbReference type="PANTHER" id="PTHR19359:SF150">
    <property type="entry name" value="CYTOCHROME B5"/>
    <property type="match status" value="1"/>
</dbReference>
<feature type="domain" description="Cytochrome b5 heme-binding" evidence="14">
    <location>
        <begin position="1"/>
        <end position="76"/>
    </location>
</feature>
<dbReference type="GO" id="GO:0046872">
    <property type="term" value="F:metal ion binding"/>
    <property type="evidence" value="ECO:0007669"/>
    <property type="project" value="UniProtKB-UniRule"/>
</dbReference>
<dbReference type="EMBL" id="JAGTJS010000015">
    <property type="protein sequence ID" value="KAH7248048.1"/>
    <property type="molecule type" value="Genomic_DNA"/>
</dbReference>
<dbReference type="GO" id="GO:0005789">
    <property type="term" value="C:endoplasmic reticulum membrane"/>
    <property type="evidence" value="ECO:0007669"/>
    <property type="project" value="UniProtKB-SubCell"/>
</dbReference>
<keyword evidence="4" id="KW-0812">Transmembrane</keyword>
<keyword evidence="9 13" id="KW-0408">Iron</keyword>
<evidence type="ECO:0000256" key="7">
    <source>
        <dbReference type="ARBA" id="ARBA00022848"/>
    </source>
</evidence>
<evidence type="ECO:0000259" key="14">
    <source>
        <dbReference type="PROSITE" id="PS50255"/>
    </source>
</evidence>
<comment type="subcellular location">
    <subcellularLocation>
        <location evidence="1">Endoplasmic reticulum membrane</location>
        <topology evidence="1">Single-pass membrane protein</topology>
        <orientation evidence="1">Cytoplasmic side</orientation>
    </subcellularLocation>
    <subcellularLocation>
        <location evidence="11">Microsome membrane</location>
        <topology evidence="11">Single-pass membrane protein</topology>
        <orientation evidence="11">Cytoplasmic side</orientation>
    </subcellularLocation>
</comment>
<dbReference type="Proteomes" id="UP000736672">
    <property type="component" value="Unassembled WGS sequence"/>
</dbReference>
<reference evidence="15" key="1">
    <citation type="journal article" date="2021" name="Nat. Commun.">
        <title>Genetic determinants of endophytism in the Arabidopsis root mycobiome.</title>
        <authorList>
            <person name="Mesny F."/>
            <person name="Miyauchi S."/>
            <person name="Thiergart T."/>
            <person name="Pickel B."/>
            <person name="Atanasova L."/>
            <person name="Karlsson M."/>
            <person name="Huettel B."/>
            <person name="Barry K.W."/>
            <person name="Haridas S."/>
            <person name="Chen C."/>
            <person name="Bauer D."/>
            <person name="Andreopoulos W."/>
            <person name="Pangilinan J."/>
            <person name="LaButti K."/>
            <person name="Riley R."/>
            <person name="Lipzen A."/>
            <person name="Clum A."/>
            <person name="Drula E."/>
            <person name="Henrissat B."/>
            <person name="Kohler A."/>
            <person name="Grigoriev I.V."/>
            <person name="Martin F.M."/>
            <person name="Hacquard S."/>
        </authorList>
    </citation>
    <scope>NUCLEOTIDE SEQUENCE</scope>
    <source>
        <strain evidence="15">FSSC 5 MPI-SDFR-AT-0091</strain>
    </source>
</reference>
<protein>
    <submittedName>
        <fullName evidence="15">Cytochrome b5-like heme/steroid binding domain-containing protein</fullName>
    </submittedName>
</protein>
<dbReference type="PANTHER" id="PTHR19359">
    <property type="entry name" value="CYTOCHROME B5"/>
    <property type="match status" value="1"/>
</dbReference>
<evidence type="ECO:0000256" key="2">
    <source>
        <dbReference type="ARBA" id="ARBA00022448"/>
    </source>
</evidence>
<evidence type="ECO:0000256" key="11">
    <source>
        <dbReference type="ARBA" id="ARBA00037877"/>
    </source>
</evidence>
<evidence type="ECO:0000256" key="8">
    <source>
        <dbReference type="ARBA" id="ARBA00022982"/>
    </source>
</evidence>
<evidence type="ECO:0000313" key="16">
    <source>
        <dbReference type="Proteomes" id="UP000736672"/>
    </source>
</evidence>
<evidence type="ECO:0000256" key="5">
    <source>
        <dbReference type="ARBA" id="ARBA00022723"/>
    </source>
</evidence>
<evidence type="ECO:0000256" key="13">
    <source>
        <dbReference type="RuleBase" id="RU362121"/>
    </source>
</evidence>
<proteinExistence type="inferred from homology"/>
<evidence type="ECO:0000256" key="3">
    <source>
        <dbReference type="ARBA" id="ARBA00022617"/>
    </source>
</evidence>
<feature type="non-terminal residue" evidence="15">
    <location>
        <position position="1"/>
    </location>
</feature>
<dbReference type="Pfam" id="PF00173">
    <property type="entry name" value="Cyt-b5"/>
    <property type="match status" value="1"/>
</dbReference>